<dbReference type="SUPFAM" id="SSF52540">
    <property type="entry name" value="P-loop containing nucleoside triphosphate hydrolases"/>
    <property type="match status" value="1"/>
</dbReference>
<evidence type="ECO:0000256" key="1">
    <source>
        <dbReference type="SAM" id="MobiDB-lite"/>
    </source>
</evidence>
<dbReference type="Pfam" id="PF00004">
    <property type="entry name" value="AAA"/>
    <property type="match status" value="1"/>
</dbReference>
<dbReference type="CDD" id="cd19481">
    <property type="entry name" value="RecA-like_protease"/>
    <property type="match status" value="1"/>
</dbReference>
<sequence length="725" mass="83413">MESQRFSISKVPFRESKQTAEQPPGENKLAVEQASTDENESVDEEQSSDERQSDSEWQPCDEETVQQTREEQLASVIQEEEVDSEGEDCELHVYERRYDTRGDEVVLRAGTKSNFTPPKPKSRRACLVLSRHFDRRGKYLYTILEIKSRHIIKALRQVIGTYHTVDFTTKPVAIQEPPRFLFHYQDELRQHAEASEDLELKSHMQLCLEYMEKTLHREIKVFKRFMSSVPLSPGLEHGHLWMVFKPGCLVYQKPDGMEGLARLRSIRGIEEDSSYQIQLWSLSLEQIKHRGTDIGVREVYIEIKRYDGCRALSELAAFPLHFHPEKERIRHDLLERGRKYLSHCGIHHRFYDGTALMCNPLQPSTGDLRFQHVRHRIMLDPEQFHLSVETNSINFIFGTSIYHSGSEAISKLSDEEIMTCYLYLPGYSLELKAWGLFNVANITEVAYNDNAFKALVLPENQKKLISSLLQRQDHQRDDEFDDLIRGKGKGLIFLLHGPPGVGKTYTAESIADLTRRPLLKVTSGEMDFSGYWVEKLLAGVLELATRWTGILLLDEADVSMQARSLESLDRNQIVSLLLRVLEYYEGILFLTTNRVETIDYAFKSRIHLSIAYPLLSTDARRELWHSSILRANSGQTPAWLTTAFWDDLLKKELNGREIRNIVRVGRSLARSENRDMQSADLLQGIDALEQFDIDFGNAVRKENAENIKAFDDAGQGSSDVIQQGR</sequence>
<dbReference type="InterPro" id="IPR003959">
    <property type="entry name" value="ATPase_AAA_core"/>
</dbReference>
<dbReference type="Proteomes" id="UP000664521">
    <property type="component" value="Unassembled WGS sequence"/>
</dbReference>
<evidence type="ECO:0000259" key="2">
    <source>
        <dbReference type="SMART" id="SM00382"/>
    </source>
</evidence>
<comment type="caution">
    <text evidence="3">The sequence shown here is derived from an EMBL/GenBank/DDBJ whole genome shotgun (WGS) entry which is preliminary data.</text>
</comment>
<dbReference type="GO" id="GO:0005524">
    <property type="term" value="F:ATP binding"/>
    <property type="evidence" value="ECO:0007669"/>
    <property type="project" value="InterPro"/>
</dbReference>
<dbReference type="AlphaFoldDB" id="A0A8H3J134"/>
<proteinExistence type="predicted"/>
<feature type="region of interest" description="Disordered" evidence="1">
    <location>
        <begin position="1"/>
        <end position="70"/>
    </location>
</feature>
<dbReference type="InterPro" id="IPR003593">
    <property type="entry name" value="AAA+_ATPase"/>
</dbReference>
<dbReference type="InterPro" id="IPR027417">
    <property type="entry name" value="P-loop_NTPase"/>
</dbReference>
<gene>
    <name evidence="3" type="ORF">HETSPECPRED_001173</name>
</gene>
<evidence type="ECO:0000313" key="3">
    <source>
        <dbReference type="EMBL" id="CAF9938729.1"/>
    </source>
</evidence>
<reference evidence="3" key="1">
    <citation type="submission" date="2021-03" db="EMBL/GenBank/DDBJ databases">
        <authorList>
            <person name="Tagirdzhanova G."/>
        </authorList>
    </citation>
    <scope>NUCLEOTIDE SEQUENCE</scope>
</reference>
<protein>
    <recommendedName>
        <fullName evidence="2">AAA+ ATPase domain-containing protein</fullName>
    </recommendedName>
</protein>
<organism evidence="3 4">
    <name type="scientific">Heterodermia speciosa</name>
    <dbReference type="NCBI Taxonomy" id="116794"/>
    <lineage>
        <taxon>Eukaryota</taxon>
        <taxon>Fungi</taxon>
        <taxon>Dikarya</taxon>
        <taxon>Ascomycota</taxon>
        <taxon>Pezizomycotina</taxon>
        <taxon>Lecanoromycetes</taxon>
        <taxon>OSLEUM clade</taxon>
        <taxon>Lecanoromycetidae</taxon>
        <taxon>Caliciales</taxon>
        <taxon>Physciaceae</taxon>
        <taxon>Heterodermia</taxon>
    </lineage>
</organism>
<dbReference type="PANTHER" id="PTHR46411">
    <property type="entry name" value="FAMILY ATPASE, PUTATIVE-RELATED"/>
    <property type="match status" value="1"/>
</dbReference>
<feature type="domain" description="AAA+ ATPase" evidence="2">
    <location>
        <begin position="489"/>
        <end position="616"/>
    </location>
</feature>
<dbReference type="Pfam" id="PF22942">
    <property type="entry name" value="DUF7025"/>
    <property type="match status" value="1"/>
</dbReference>
<dbReference type="Gene3D" id="3.40.50.300">
    <property type="entry name" value="P-loop containing nucleotide triphosphate hydrolases"/>
    <property type="match status" value="1"/>
</dbReference>
<accession>A0A8H3J134</accession>
<dbReference type="InterPro" id="IPR054289">
    <property type="entry name" value="DUF7025"/>
</dbReference>
<keyword evidence="4" id="KW-1185">Reference proteome</keyword>
<evidence type="ECO:0000313" key="4">
    <source>
        <dbReference type="Proteomes" id="UP000664521"/>
    </source>
</evidence>
<dbReference type="SMART" id="SM00382">
    <property type="entry name" value="AAA"/>
    <property type="match status" value="1"/>
</dbReference>
<feature type="compositionally biased region" description="Acidic residues" evidence="1">
    <location>
        <begin position="35"/>
        <end position="47"/>
    </location>
</feature>
<dbReference type="EMBL" id="CAJPDS010000118">
    <property type="protein sequence ID" value="CAF9938729.1"/>
    <property type="molecule type" value="Genomic_DNA"/>
</dbReference>
<dbReference type="OrthoDB" id="10042665at2759"/>
<name>A0A8H3J134_9LECA</name>
<dbReference type="PANTHER" id="PTHR46411:SF3">
    <property type="entry name" value="AAA+ ATPASE DOMAIN-CONTAINING PROTEIN"/>
    <property type="match status" value="1"/>
</dbReference>
<dbReference type="GO" id="GO:0016887">
    <property type="term" value="F:ATP hydrolysis activity"/>
    <property type="evidence" value="ECO:0007669"/>
    <property type="project" value="InterPro"/>
</dbReference>